<dbReference type="Proteomes" id="UP000294847">
    <property type="component" value="Chromosome 3"/>
</dbReference>
<evidence type="ECO:0000313" key="2">
    <source>
        <dbReference type="EMBL" id="QBZ58035.1"/>
    </source>
</evidence>
<gene>
    <name evidence="2" type="ORF">PoMZ_02974</name>
</gene>
<name>A0A4V1C5Y8_PYROR</name>
<sequence length="162" mass="17041">MRTGSAALHLLELALELLDGGVGVLEVLVETVALGNELLLPLPEALLLDLDLLGEALAQRLLLLLELGVVQLAGPGLAELAGLHLLCAVGLVVQLLGCVDEIEHWSSFSTSATPHEYWRPLTMRPSPVLTSFSEPITAKGMAAIRLRACWAAASSSSSTGGW</sequence>
<protein>
    <recommendedName>
        <fullName evidence="4">Secreted protein</fullName>
    </recommendedName>
</protein>
<accession>A0A4V1C5Y8</accession>
<evidence type="ECO:0008006" key="4">
    <source>
        <dbReference type="Google" id="ProtNLM"/>
    </source>
</evidence>
<evidence type="ECO:0000313" key="3">
    <source>
        <dbReference type="Proteomes" id="UP000294847"/>
    </source>
</evidence>
<dbReference type="EMBL" id="CP034206">
    <property type="protein sequence ID" value="QBZ58035.1"/>
    <property type="molecule type" value="Genomic_DNA"/>
</dbReference>
<feature type="chain" id="PRO_5021020450" description="Secreted protein" evidence="1">
    <location>
        <begin position="24"/>
        <end position="162"/>
    </location>
</feature>
<dbReference type="AlphaFoldDB" id="A0A4V1C5Y8"/>
<proteinExistence type="predicted"/>
<reference evidence="2 3" key="1">
    <citation type="journal article" date="2019" name="Mol. Biol. Evol.">
        <title>Blast fungal genomes show frequent chromosomal changes, gene gains and losses, and effector gene turnover.</title>
        <authorList>
            <person name="Gomez Luciano L.B."/>
            <person name="Jason Tsai I."/>
            <person name="Chuma I."/>
            <person name="Tosa Y."/>
            <person name="Chen Y.H."/>
            <person name="Li J.Y."/>
            <person name="Li M.Y."/>
            <person name="Jade Lu M.Y."/>
            <person name="Nakayashiki H."/>
            <person name="Li W.H."/>
        </authorList>
    </citation>
    <scope>NUCLEOTIDE SEQUENCE [LARGE SCALE GENOMIC DNA]</scope>
    <source>
        <strain evidence="2">MZ5-1-6</strain>
    </source>
</reference>
<feature type="signal peptide" evidence="1">
    <location>
        <begin position="1"/>
        <end position="23"/>
    </location>
</feature>
<keyword evidence="1" id="KW-0732">Signal</keyword>
<evidence type="ECO:0000256" key="1">
    <source>
        <dbReference type="SAM" id="SignalP"/>
    </source>
</evidence>
<organism evidence="2 3">
    <name type="scientific">Pyricularia oryzae</name>
    <name type="common">Rice blast fungus</name>
    <name type="synonym">Magnaporthe oryzae</name>
    <dbReference type="NCBI Taxonomy" id="318829"/>
    <lineage>
        <taxon>Eukaryota</taxon>
        <taxon>Fungi</taxon>
        <taxon>Dikarya</taxon>
        <taxon>Ascomycota</taxon>
        <taxon>Pezizomycotina</taxon>
        <taxon>Sordariomycetes</taxon>
        <taxon>Sordariomycetidae</taxon>
        <taxon>Magnaporthales</taxon>
        <taxon>Pyriculariaceae</taxon>
        <taxon>Pyricularia</taxon>
    </lineage>
</organism>